<dbReference type="PANTHER" id="PTHR11920">
    <property type="entry name" value="GUANYLYL CYCLASE"/>
    <property type="match status" value="1"/>
</dbReference>
<dbReference type="InterPro" id="IPR050401">
    <property type="entry name" value="Cyclic_nucleotide_synthase"/>
</dbReference>
<dbReference type="AlphaFoldDB" id="B4VJK7"/>
<dbReference type="InterPro" id="IPR042240">
    <property type="entry name" value="CHASE_sf"/>
</dbReference>
<dbReference type="GO" id="GO:0046872">
    <property type="term" value="F:metal ion binding"/>
    <property type="evidence" value="ECO:0007669"/>
    <property type="project" value="UniProtKB-KW"/>
</dbReference>
<evidence type="ECO:0000259" key="19">
    <source>
        <dbReference type="PROSITE" id="PS50125"/>
    </source>
</evidence>
<evidence type="ECO:0000256" key="16">
    <source>
        <dbReference type="ARBA" id="ARBA00064436"/>
    </source>
</evidence>
<dbReference type="FunFam" id="3.30.70.1230:FF:000033">
    <property type="entry name" value="Adenylate cyclase"/>
    <property type="match status" value="1"/>
</dbReference>
<dbReference type="eggNOG" id="COG3614">
    <property type="taxonomic scope" value="Bacteria"/>
</dbReference>
<evidence type="ECO:0000256" key="2">
    <source>
        <dbReference type="ARBA" id="ARBA00004370"/>
    </source>
</evidence>
<evidence type="ECO:0000313" key="21">
    <source>
        <dbReference type="EMBL" id="EDX77771.1"/>
    </source>
</evidence>
<dbReference type="SMART" id="SM01079">
    <property type="entry name" value="CHASE"/>
    <property type="match status" value="1"/>
</dbReference>
<evidence type="ECO:0000256" key="6">
    <source>
        <dbReference type="ARBA" id="ARBA00022723"/>
    </source>
</evidence>
<dbReference type="Gene3D" id="3.30.450.350">
    <property type="entry name" value="CHASE domain"/>
    <property type="match status" value="1"/>
</dbReference>
<protein>
    <recommendedName>
        <fullName evidence="4">Adenylate cyclase</fullName>
        <ecNumber evidence="3">4.6.1.1</ecNumber>
    </recommendedName>
    <alternativeName>
        <fullName evidence="14">ATP pyrophosphate-lyase</fullName>
    </alternativeName>
    <alternativeName>
        <fullName evidence="15">Adenylyl cyclase</fullName>
    </alternativeName>
</protein>
<gene>
    <name evidence="21" type="ORF">MC7420_3095</name>
</gene>
<dbReference type="PANTHER" id="PTHR11920:SF335">
    <property type="entry name" value="GUANYLATE CYCLASE"/>
    <property type="match status" value="1"/>
</dbReference>
<keyword evidence="7" id="KW-0547">Nucleotide-binding</keyword>
<accession>B4VJK7</accession>
<dbReference type="EMBL" id="DS989843">
    <property type="protein sequence ID" value="EDX77771.1"/>
    <property type="molecule type" value="Genomic_DNA"/>
</dbReference>
<evidence type="ECO:0000256" key="1">
    <source>
        <dbReference type="ARBA" id="ARBA00001593"/>
    </source>
</evidence>
<feature type="domain" description="CHASE" evidence="20">
    <location>
        <begin position="95"/>
        <end position="262"/>
    </location>
</feature>
<evidence type="ECO:0000256" key="12">
    <source>
        <dbReference type="ARBA" id="ARBA00023136"/>
    </source>
</evidence>
<keyword evidence="10 18" id="KW-1133">Transmembrane helix</keyword>
<evidence type="ECO:0000256" key="18">
    <source>
        <dbReference type="SAM" id="Phobius"/>
    </source>
</evidence>
<dbReference type="InterPro" id="IPR018297">
    <property type="entry name" value="A/G_cyclase_CS"/>
</dbReference>
<dbReference type="Pfam" id="PF00211">
    <property type="entry name" value="Guanylate_cyc"/>
    <property type="match status" value="1"/>
</dbReference>
<dbReference type="GO" id="GO:0006171">
    <property type="term" value="P:cAMP biosynthetic process"/>
    <property type="evidence" value="ECO:0007669"/>
    <property type="project" value="UniProtKB-KW"/>
</dbReference>
<keyword evidence="13 17" id="KW-0456">Lyase</keyword>
<dbReference type="Proteomes" id="UP000003835">
    <property type="component" value="Unassembled WGS sequence"/>
</dbReference>
<dbReference type="GO" id="GO:0004016">
    <property type="term" value="F:adenylate cyclase activity"/>
    <property type="evidence" value="ECO:0007669"/>
    <property type="project" value="UniProtKB-EC"/>
</dbReference>
<dbReference type="RefSeq" id="WP_006099032.1">
    <property type="nucleotide sequence ID" value="NZ_DS989843.1"/>
</dbReference>
<evidence type="ECO:0000256" key="17">
    <source>
        <dbReference type="RuleBase" id="RU000405"/>
    </source>
</evidence>
<dbReference type="eggNOG" id="COG2114">
    <property type="taxonomic scope" value="Bacteria"/>
</dbReference>
<dbReference type="GO" id="GO:0007168">
    <property type="term" value="P:receptor guanylyl cyclase signaling pathway"/>
    <property type="evidence" value="ECO:0007669"/>
    <property type="project" value="TreeGrafter"/>
</dbReference>
<dbReference type="GO" id="GO:0001653">
    <property type="term" value="F:peptide receptor activity"/>
    <property type="evidence" value="ECO:0007669"/>
    <property type="project" value="TreeGrafter"/>
</dbReference>
<dbReference type="CDD" id="cd07302">
    <property type="entry name" value="CHD"/>
    <property type="match status" value="1"/>
</dbReference>
<dbReference type="GO" id="GO:0004383">
    <property type="term" value="F:guanylate cyclase activity"/>
    <property type="evidence" value="ECO:0007669"/>
    <property type="project" value="TreeGrafter"/>
</dbReference>
<organism evidence="21 22">
    <name type="scientific">Coleofasciculus chthonoplastes PCC 7420</name>
    <dbReference type="NCBI Taxonomy" id="118168"/>
    <lineage>
        <taxon>Bacteria</taxon>
        <taxon>Bacillati</taxon>
        <taxon>Cyanobacteriota</taxon>
        <taxon>Cyanophyceae</taxon>
        <taxon>Coleofasciculales</taxon>
        <taxon>Coleofasciculaceae</taxon>
        <taxon>Coleofasciculus</taxon>
    </lineage>
</organism>
<feature type="transmembrane region" description="Helical" evidence="18">
    <location>
        <begin position="31"/>
        <end position="52"/>
    </location>
</feature>
<dbReference type="STRING" id="118168.MC7420_3095"/>
<keyword evidence="22" id="KW-1185">Reference proteome</keyword>
<evidence type="ECO:0000313" key="22">
    <source>
        <dbReference type="Proteomes" id="UP000003835"/>
    </source>
</evidence>
<dbReference type="InterPro" id="IPR029787">
    <property type="entry name" value="Nucleotide_cyclase"/>
</dbReference>
<evidence type="ECO:0000256" key="11">
    <source>
        <dbReference type="ARBA" id="ARBA00022998"/>
    </source>
</evidence>
<evidence type="ECO:0000256" key="4">
    <source>
        <dbReference type="ARBA" id="ARBA00021420"/>
    </source>
</evidence>
<dbReference type="GO" id="GO:0035556">
    <property type="term" value="P:intracellular signal transduction"/>
    <property type="evidence" value="ECO:0007669"/>
    <property type="project" value="InterPro"/>
</dbReference>
<proteinExistence type="inferred from homology"/>
<evidence type="ECO:0000256" key="7">
    <source>
        <dbReference type="ARBA" id="ARBA00022741"/>
    </source>
</evidence>
<evidence type="ECO:0000256" key="10">
    <source>
        <dbReference type="ARBA" id="ARBA00022989"/>
    </source>
</evidence>
<keyword evidence="9" id="KW-0460">Magnesium</keyword>
<keyword evidence="8" id="KW-0067">ATP-binding</keyword>
<reference evidence="21 22" key="1">
    <citation type="submission" date="2008-07" db="EMBL/GenBank/DDBJ databases">
        <authorList>
            <person name="Tandeau de Marsac N."/>
            <person name="Ferriera S."/>
            <person name="Johnson J."/>
            <person name="Kravitz S."/>
            <person name="Beeson K."/>
            <person name="Sutton G."/>
            <person name="Rogers Y.-H."/>
            <person name="Friedman R."/>
            <person name="Frazier M."/>
            <person name="Venter J.C."/>
        </authorList>
    </citation>
    <scope>NUCLEOTIDE SEQUENCE [LARGE SCALE GENOMIC DNA]</scope>
    <source>
        <strain evidence="21 22">PCC 7420</strain>
    </source>
</reference>
<comment type="subunit">
    <text evidence="16">Homodimer. Can also exist as monomer.</text>
</comment>
<dbReference type="InterPro" id="IPR001054">
    <property type="entry name" value="A/G_cyclase"/>
</dbReference>
<keyword evidence="12 18" id="KW-0472">Membrane</keyword>
<dbReference type="PROSITE" id="PS50839">
    <property type="entry name" value="CHASE"/>
    <property type="match status" value="1"/>
</dbReference>
<evidence type="ECO:0000256" key="13">
    <source>
        <dbReference type="ARBA" id="ARBA00023239"/>
    </source>
</evidence>
<dbReference type="GO" id="GO:0005524">
    <property type="term" value="F:ATP binding"/>
    <property type="evidence" value="ECO:0007669"/>
    <property type="project" value="UniProtKB-KW"/>
</dbReference>
<evidence type="ECO:0000259" key="20">
    <source>
        <dbReference type="PROSITE" id="PS50839"/>
    </source>
</evidence>
<dbReference type="InterPro" id="IPR006189">
    <property type="entry name" value="CHASE_dom"/>
</dbReference>
<keyword evidence="5 18" id="KW-0812">Transmembrane</keyword>
<dbReference type="HOGENOM" id="CLU_465185_0_0_3"/>
<sequence>MGSVSCARLINGSAWLMIKTDTPLLSKIHRYIPVGLTLAVGIGLSIAATVTAGKWANHQTRLQLQQQTDNLTTTFQRKIDEYYYMVVSLSAFHEASDQVQQDDYEAFTQHFLSIHSGILTLGWLKPVSAKERPSYEAQMAEMGFANFSIYEYHPVKKQVIAKARPDYFPITFSPQQDVIGFDLASHPVGKSLLEKARMTGQLVATTKLKIPGKPPDSLTILLPLYHNDMPHNTPETRRQAFRGAMIGVYSLEEIITTSLKGLQIDTLNFCLSDPSLPSPERYLALYQSQTKTVEMKPDLSSCRNHLIYTHPIQVADQQLSLSFWEIPQNSGWGIPPLAGVTLLSGLLLTGTLVMYIVRSLHYTAEIEAEREKSELLLLNILPKPIADRLKQNQQTIADSFTEATVLFADIVGFTQLSQRISATELVQLLNEIFSAFDQLTETYGLEKIKTIGDAYMVVGGLPTPCDNHADAIADMALEMQQQVAQFSAKYGEPFKIRIGINTGPVVAGVIGTKKFIYDLWGDAVNTASRMESHGVPGGIQVSASTYQHLRDKYQFEERGTIQVKGKGEMMTYLLKNRKKEKTLATD</sequence>
<evidence type="ECO:0000256" key="15">
    <source>
        <dbReference type="ARBA" id="ARBA00032637"/>
    </source>
</evidence>
<dbReference type="SMART" id="SM00044">
    <property type="entry name" value="CYCc"/>
    <property type="match status" value="1"/>
</dbReference>
<dbReference type="Pfam" id="PF03924">
    <property type="entry name" value="CHASE"/>
    <property type="match status" value="1"/>
</dbReference>
<dbReference type="GO" id="GO:0005886">
    <property type="term" value="C:plasma membrane"/>
    <property type="evidence" value="ECO:0007669"/>
    <property type="project" value="TreeGrafter"/>
</dbReference>
<evidence type="ECO:0000256" key="9">
    <source>
        <dbReference type="ARBA" id="ARBA00022842"/>
    </source>
</evidence>
<comment type="similarity">
    <text evidence="17">Belongs to the adenylyl cyclase class-4/guanylyl cyclase family.</text>
</comment>
<evidence type="ECO:0000256" key="5">
    <source>
        <dbReference type="ARBA" id="ARBA00022692"/>
    </source>
</evidence>
<comment type="subcellular location">
    <subcellularLocation>
        <location evidence="2">Membrane</location>
    </subcellularLocation>
</comment>
<evidence type="ECO:0000256" key="14">
    <source>
        <dbReference type="ARBA" id="ARBA00032597"/>
    </source>
</evidence>
<keyword evidence="6" id="KW-0479">Metal-binding</keyword>
<dbReference type="PROSITE" id="PS00452">
    <property type="entry name" value="GUANYLATE_CYCLASE_1"/>
    <property type="match status" value="1"/>
</dbReference>
<keyword evidence="11" id="KW-0115">cAMP biosynthesis</keyword>
<evidence type="ECO:0000256" key="3">
    <source>
        <dbReference type="ARBA" id="ARBA00012201"/>
    </source>
</evidence>
<feature type="domain" description="Guanylate cyclase" evidence="19">
    <location>
        <begin position="404"/>
        <end position="531"/>
    </location>
</feature>
<comment type="catalytic activity">
    <reaction evidence="1">
        <text>ATP = 3',5'-cyclic AMP + diphosphate</text>
        <dbReference type="Rhea" id="RHEA:15389"/>
        <dbReference type="ChEBI" id="CHEBI:30616"/>
        <dbReference type="ChEBI" id="CHEBI:33019"/>
        <dbReference type="ChEBI" id="CHEBI:58165"/>
        <dbReference type="EC" id="4.6.1.1"/>
    </reaction>
</comment>
<evidence type="ECO:0000256" key="8">
    <source>
        <dbReference type="ARBA" id="ARBA00022840"/>
    </source>
</evidence>
<name>B4VJK7_9CYAN</name>
<dbReference type="PROSITE" id="PS50125">
    <property type="entry name" value="GUANYLATE_CYCLASE_2"/>
    <property type="match status" value="1"/>
</dbReference>
<dbReference type="EC" id="4.6.1.1" evidence="3"/>
<dbReference type="SUPFAM" id="SSF55073">
    <property type="entry name" value="Nucleotide cyclase"/>
    <property type="match status" value="1"/>
</dbReference>
<dbReference type="Gene3D" id="3.30.70.1230">
    <property type="entry name" value="Nucleotide cyclase"/>
    <property type="match status" value="1"/>
</dbReference>